<evidence type="ECO:0000313" key="2">
    <source>
        <dbReference type="Proteomes" id="UP000233782"/>
    </source>
</evidence>
<organism evidence="1 2">
    <name type="scientific">Pontibacter ramchanderi</name>
    <dbReference type="NCBI Taxonomy" id="1179743"/>
    <lineage>
        <taxon>Bacteria</taxon>
        <taxon>Pseudomonadati</taxon>
        <taxon>Bacteroidota</taxon>
        <taxon>Cytophagia</taxon>
        <taxon>Cytophagales</taxon>
        <taxon>Hymenobacteraceae</taxon>
        <taxon>Pontibacter</taxon>
    </lineage>
</organism>
<protein>
    <recommendedName>
        <fullName evidence="3">Lipoprotein</fullName>
    </recommendedName>
</protein>
<dbReference type="EMBL" id="PJMU01000002">
    <property type="protein sequence ID" value="PKV66636.1"/>
    <property type="molecule type" value="Genomic_DNA"/>
</dbReference>
<comment type="caution">
    <text evidence="1">The sequence shown here is derived from an EMBL/GenBank/DDBJ whole genome shotgun (WGS) entry which is preliminary data.</text>
</comment>
<sequence length="148" mass="16716">MKKTNTFFLPAIIGFSLFLPSCSHPEEVIPAPEPLDKTVVFQVYGQQDFSYSQFGEEKVTVELVISRMNKDVADAAVQVVFDSTFTMALKDIPVRANRLYIRKTIPAVLDSKEEVHIGTGYTYRQSSFGKNQTFPAGQQEKQVELIIY</sequence>
<keyword evidence="2" id="KW-1185">Reference proteome</keyword>
<dbReference type="AlphaFoldDB" id="A0A2N3UB81"/>
<accession>A0A2N3UB81</accession>
<dbReference type="OrthoDB" id="853344at2"/>
<name>A0A2N3UB81_9BACT</name>
<reference evidence="1 2" key="1">
    <citation type="submission" date="2017-12" db="EMBL/GenBank/DDBJ databases">
        <title>Genomic Encyclopedia of Type Strains, Phase III (KMG-III): the genomes of soil and plant-associated and newly described type strains.</title>
        <authorList>
            <person name="Whitman W."/>
        </authorList>
    </citation>
    <scope>NUCLEOTIDE SEQUENCE [LARGE SCALE GENOMIC DNA]</scope>
    <source>
        <strain evidence="1 2">LP43</strain>
    </source>
</reference>
<evidence type="ECO:0000313" key="1">
    <source>
        <dbReference type="EMBL" id="PKV66636.1"/>
    </source>
</evidence>
<gene>
    <name evidence="1" type="ORF">BD749_1766</name>
</gene>
<dbReference type="Proteomes" id="UP000233782">
    <property type="component" value="Unassembled WGS sequence"/>
</dbReference>
<evidence type="ECO:0008006" key="3">
    <source>
        <dbReference type="Google" id="ProtNLM"/>
    </source>
</evidence>
<proteinExistence type="predicted"/>
<dbReference type="RefSeq" id="WP_101443999.1">
    <property type="nucleotide sequence ID" value="NZ_PJMU01000002.1"/>
</dbReference>